<gene>
    <name evidence="2" type="ORF">OXX778_LOCUS9031</name>
</gene>
<dbReference type="Proteomes" id="UP000663879">
    <property type="component" value="Unassembled WGS sequence"/>
</dbReference>
<comment type="caution">
    <text evidence="2">The sequence shown here is derived from an EMBL/GenBank/DDBJ whole genome shotgun (WGS) entry which is preliminary data.</text>
</comment>
<keyword evidence="3" id="KW-1185">Reference proteome</keyword>
<sequence length="145" mass="16864">MTDFELAAINAFKDMYPNIQSKCCLFHFCQSLMKKFNTLGLKSEYQKNVDLKIWFKRLCSFAIIPIEYVNDFYFEKLCTSQPSVPKLDDFMLKDKEISVDTYVKYAIQTFDFSKIEAKLKDNDNGDNDSEAESIISNYSSSDESE</sequence>
<organism evidence="2 3">
    <name type="scientific">Brachionus calyciflorus</name>
    <dbReference type="NCBI Taxonomy" id="104777"/>
    <lineage>
        <taxon>Eukaryota</taxon>
        <taxon>Metazoa</taxon>
        <taxon>Spiralia</taxon>
        <taxon>Gnathifera</taxon>
        <taxon>Rotifera</taxon>
        <taxon>Eurotatoria</taxon>
        <taxon>Monogononta</taxon>
        <taxon>Pseudotrocha</taxon>
        <taxon>Ploima</taxon>
        <taxon>Brachionidae</taxon>
        <taxon>Brachionus</taxon>
    </lineage>
</organism>
<name>A0A813W5H5_9BILA</name>
<reference evidence="2" key="1">
    <citation type="submission" date="2021-02" db="EMBL/GenBank/DDBJ databases">
        <authorList>
            <person name="Nowell W R."/>
        </authorList>
    </citation>
    <scope>NUCLEOTIDE SEQUENCE</scope>
    <source>
        <strain evidence="2">Ploen Becks lab</strain>
    </source>
</reference>
<dbReference type="OrthoDB" id="6585925at2759"/>
<feature type="region of interest" description="Disordered" evidence="1">
    <location>
        <begin position="121"/>
        <end position="145"/>
    </location>
</feature>
<evidence type="ECO:0000313" key="2">
    <source>
        <dbReference type="EMBL" id="CAF0852685.1"/>
    </source>
</evidence>
<evidence type="ECO:0000256" key="1">
    <source>
        <dbReference type="SAM" id="MobiDB-lite"/>
    </source>
</evidence>
<evidence type="ECO:0000313" key="3">
    <source>
        <dbReference type="Proteomes" id="UP000663879"/>
    </source>
</evidence>
<dbReference type="EMBL" id="CAJNOC010001300">
    <property type="protein sequence ID" value="CAF0852685.1"/>
    <property type="molecule type" value="Genomic_DNA"/>
</dbReference>
<evidence type="ECO:0008006" key="4">
    <source>
        <dbReference type="Google" id="ProtNLM"/>
    </source>
</evidence>
<proteinExistence type="predicted"/>
<accession>A0A813W5H5</accession>
<feature type="compositionally biased region" description="Low complexity" evidence="1">
    <location>
        <begin position="132"/>
        <end position="145"/>
    </location>
</feature>
<dbReference type="AlphaFoldDB" id="A0A813W5H5"/>
<protein>
    <recommendedName>
        <fullName evidence="4">MULE transposase domain-containing protein</fullName>
    </recommendedName>
</protein>